<organism evidence="1 2">
    <name type="scientific">Marinobacterium maritimum</name>
    <dbReference type="NCBI Taxonomy" id="500162"/>
    <lineage>
        <taxon>Bacteria</taxon>
        <taxon>Pseudomonadati</taxon>
        <taxon>Pseudomonadota</taxon>
        <taxon>Gammaproteobacteria</taxon>
        <taxon>Oceanospirillales</taxon>
        <taxon>Oceanospirillaceae</taxon>
        <taxon>Marinobacterium</taxon>
    </lineage>
</organism>
<reference evidence="2" key="1">
    <citation type="journal article" date="2019" name="Int. J. Syst. Evol. Microbiol.">
        <title>The Global Catalogue of Microorganisms (GCM) 10K type strain sequencing project: providing services to taxonomists for standard genome sequencing and annotation.</title>
        <authorList>
            <consortium name="The Broad Institute Genomics Platform"/>
            <consortium name="The Broad Institute Genome Sequencing Center for Infectious Disease"/>
            <person name="Wu L."/>
            <person name="Ma J."/>
        </authorList>
    </citation>
    <scope>NUCLEOTIDE SEQUENCE [LARGE SCALE GENOMIC DNA]</scope>
    <source>
        <strain evidence="2">JCM 15134</strain>
    </source>
</reference>
<dbReference type="EMBL" id="BAAAET010000004">
    <property type="protein sequence ID" value="GAA0699913.1"/>
    <property type="molecule type" value="Genomic_DNA"/>
</dbReference>
<name>A0ABP3TG91_9GAMM</name>
<gene>
    <name evidence="1" type="ORF">GCM10009104_31010</name>
</gene>
<protein>
    <submittedName>
        <fullName evidence="1">Phosphate/phosphite/phosphonate ABC transporter substrate-binding protein</fullName>
    </submittedName>
</protein>
<dbReference type="SUPFAM" id="SSF53850">
    <property type="entry name" value="Periplasmic binding protein-like II"/>
    <property type="match status" value="1"/>
</dbReference>
<dbReference type="CDD" id="cd01071">
    <property type="entry name" value="PBP2_PhnD_like"/>
    <property type="match status" value="1"/>
</dbReference>
<proteinExistence type="predicted"/>
<keyword evidence="2" id="KW-1185">Reference proteome</keyword>
<accession>A0ABP3TG91</accession>
<dbReference type="RefSeq" id="WP_343808020.1">
    <property type="nucleotide sequence ID" value="NZ_BAAAET010000004.1"/>
</dbReference>
<comment type="caution">
    <text evidence="1">The sequence shown here is derived from an EMBL/GenBank/DDBJ whole genome shotgun (WGS) entry which is preliminary data.</text>
</comment>
<evidence type="ECO:0000313" key="1">
    <source>
        <dbReference type="EMBL" id="GAA0699913.1"/>
    </source>
</evidence>
<dbReference type="Pfam" id="PF12974">
    <property type="entry name" value="Phosphonate-bd"/>
    <property type="match status" value="1"/>
</dbReference>
<sequence length="280" mass="31011">MLNHHRLLAVILLFFLVFPTAGLQAADGRPVLRVGIVPQQSAARLAELWTPILAYLSRQSGYQLDFETAPDIPAFERRLAEGQYDLAYMNPYHYTVFHQQPGYAAIARQKGARIHGLLVVRRDSPIMSLQELQGHTLAFPSPAAFAASILPRGELKQLGIQFTPRYVSSHDSVYLGVAQGLFPAGGGIDRTLSNLPESLRGQLRILWRTHGFTPHAFAVHPRLSAATKARLQQALIDMDITESGRSLLSTIRFSGIEAATDSDWDDVRALDIQLLLPLIE</sequence>
<dbReference type="Proteomes" id="UP001499915">
    <property type="component" value="Unassembled WGS sequence"/>
</dbReference>
<dbReference type="Gene3D" id="3.40.190.10">
    <property type="entry name" value="Periplasmic binding protein-like II"/>
    <property type="match status" value="2"/>
</dbReference>
<dbReference type="PANTHER" id="PTHR35841:SF1">
    <property type="entry name" value="PHOSPHONATES-BINDING PERIPLASMIC PROTEIN"/>
    <property type="match status" value="1"/>
</dbReference>
<dbReference type="PANTHER" id="PTHR35841">
    <property type="entry name" value="PHOSPHONATES-BINDING PERIPLASMIC PROTEIN"/>
    <property type="match status" value="1"/>
</dbReference>
<evidence type="ECO:0000313" key="2">
    <source>
        <dbReference type="Proteomes" id="UP001499915"/>
    </source>
</evidence>